<dbReference type="EMBL" id="JAPDRQ010000426">
    <property type="protein sequence ID" value="KAJ9649859.1"/>
    <property type="molecule type" value="Genomic_DNA"/>
</dbReference>
<evidence type="ECO:0000313" key="2">
    <source>
        <dbReference type="Proteomes" id="UP001172386"/>
    </source>
</evidence>
<reference evidence="1" key="1">
    <citation type="submission" date="2022-10" db="EMBL/GenBank/DDBJ databases">
        <title>Culturing micro-colonial fungi from biological soil crusts in the Mojave desert and describing Neophaeococcomyces mojavensis, and introducing the new genera and species Taxawa tesnikishii.</title>
        <authorList>
            <person name="Kurbessoian T."/>
            <person name="Stajich J.E."/>
        </authorList>
    </citation>
    <scope>NUCLEOTIDE SEQUENCE</scope>
    <source>
        <strain evidence="1">JES_112</strain>
    </source>
</reference>
<protein>
    <submittedName>
        <fullName evidence="1">Uncharacterized protein</fullName>
    </submittedName>
</protein>
<organism evidence="1 2">
    <name type="scientific">Neophaeococcomyces mojaviensis</name>
    <dbReference type="NCBI Taxonomy" id="3383035"/>
    <lineage>
        <taxon>Eukaryota</taxon>
        <taxon>Fungi</taxon>
        <taxon>Dikarya</taxon>
        <taxon>Ascomycota</taxon>
        <taxon>Pezizomycotina</taxon>
        <taxon>Eurotiomycetes</taxon>
        <taxon>Chaetothyriomycetidae</taxon>
        <taxon>Chaetothyriales</taxon>
        <taxon>Chaetothyriales incertae sedis</taxon>
        <taxon>Neophaeococcomyces</taxon>
    </lineage>
</organism>
<comment type="caution">
    <text evidence="1">The sequence shown here is derived from an EMBL/GenBank/DDBJ whole genome shotgun (WGS) entry which is preliminary data.</text>
</comment>
<proteinExistence type="predicted"/>
<name>A0ACC2ZQH4_9EURO</name>
<evidence type="ECO:0000313" key="1">
    <source>
        <dbReference type="EMBL" id="KAJ9649859.1"/>
    </source>
</evidence>
<accession>A0ACC2ZQH4</accession>
<keyword evidence="2" id="KW-1185">Reference proteome</keyword>
<dbReference type="Proteomes" id="UP001172386">
    <property type="component" value="Unassembled WGS sequence"/>
</dbReference>
<sequence>MRIWAVANQKGGVGKTTTTLALGRGLAALGHRVLLIDLDPHASLSRAFGVPVDPPPAGVLELFGAPPADLSSLCHASSIHGLDYVCAQSALATLERRSANQPGLGLALQNALARHQGQHDYILLDCAPTLGLLMINALAAADRLIIPTQAEPLALHGLDGMVRTGEMVERSRRRPLPISILPTLFDRRTRAGNESLRTMQDRHGSRVWEDAIPIDTRISNAAGLTLPSVGEDYPGRGLAAYRRALNWILGEDAPGRMNSTGVLDDYLDELLGEAIAPAAVVLPTPDSAAPASAGAPHPEREPTWDDLPAEVIYETGSVAAAPAVDNAALEDAFEAAATAEREPTWDDLPAEVIYETEAVAAVPAEDDATLEAAFEAAALPVAAPEREPTWDDLPDEVIHETAPAPAAAKAGPEPTWDDLPDEVIYETDTADSHRLAHTDSPSLQAAFEAAAGGEDVATPPPALVAASVASSAPRPAPAPAARAATPPPRVAIDAPAGNRPGTWQELQAQAHQPARSPHPQNRRAGERTSRWLRLRCGTQAYALELLKVQEVVLPVPLLPLRGTAAAMLGIMNLRGQVVPVMDLGLHLGAAAAEDDAQTRIVVLEEDGETIGLRVSAVEDVANLTDSQIEPPDTARICQISNDLFRGVARVSQRPMILLDATRLLS</sequence>
<gene>
    <name evidence="1" type="ORF">H2198_010818</name>
</gene>